<dbReference type="Pfam" id="PF02875">
    <property type="entry name" value="Mur_ligase_C"/>
    <property type="match status" value="1"/>
</dbReference>
<dbReference type="GO" id="GO:0008841">
    <property type="term" value="F:dihydrofolate synthase activity"/>
    <property type="evidence" value="ECO:0007669"/>
    <property type="project" value="UniProtKB-EC"/>
</dbReference>
<dbReference type="NCBIfam" id="TIGR01499">
    <property type="entry name" value="folC"/>
    <property type="match status" value="1"/>
</dbReference>
<accession>A0A5B9MPN3</accession>
<keyword evidence="11" id="KW-0547">Nucleotide-binding</keyword>
<comment type="pathway">
    <text evidence="4">Cofactor biosynthesis; tetrahydrofolylpolyglutamate biosynthesis.</text>
</comment>
<dbReference type="InterPro" id="IPR036565">
    <property type="entry name" value="Mur-like_cat_sf"/>
</dbReference>
<evidence type="ECO:0000256" key="22">
    <source>
        <dbReference type="SAM" id="MobiDB-lite"/>
    </source>
</evidence>
<evidence type="ECO:0000256" key="16">
    <source>
        <dbReference type="ARBA" id="ARBA00030592"/>
    </source>
</evidence>
<comment type="catalytic activity">
    <reaction evidence="18">
        <text>(6S)-5,6,7,8-tetrahydrofolyl-(gamma-L-Glu)(n) + L-glutamate + ATP = (6S)-5,6,7,8-tetrahydrofolyl-(gamma-L-Glu)(n+1) + ADP + phosphate + H(+)</text>
        <dbReference type="Rhea" id="RHEA:10580"/>
        <dbReference type="Rhea" id="RHEA-COMP:14738"/>
        <dbReference type="Rhea" id="RHEA-COMP:14740"/>
        <dbReference type="ChEBI" id="CHEBI:15378"/>
        <dbReference type="ChEBI" id="CHEBI:29985"/>
        <dbReference type="ChEBI" id="CHEBI:30616"/>
        <dbReference type="ChEBI" id="CHEBI:43474"/>
        <dbReference type="ChEBI" id="CHEBI:141005"/>
        <dbReference type="ChEBI" id="CHEBI:456216"/>
        <dbReference type="EC" id="6.3.2.17"/>
    </reaction>
</comment>
<evidence type="ECO:0000256" key="15">
    <source>
        <dbReference type="ARBA" id="ARBA00030048"/>
    </source>
</evidence>
<feature type="domain" description="Mur ligase C-terminal" evidence="23">
    <location>
        <begin position="419"/>
        <end position="523"/>
    </location>
</feature>
<evidence type="ECO:0000256" key="19">
    <source>
        <dbReference type="ARBA" id="ARBA00047808"/>
    </source>
</evidence>
<comment type="pathway">
    <text evidence="3">Cofactor biosynthesis; tetrahydrofolate biosynthesis; 7,8-dihydrofolate from 2-amino-4-hydroxy-6-hydroxymethyl-7,8-dihydropteridine diphosphate and 4-aminobenzoate: step 2/2.</text>
</comment>
<dbReference type="InterPro" id="IPR001645">
    <property type="entry name" value="Folylpolyglutamate_synth"/>
</dbReference>
<comment type="cofactor">
    <cofactor evidence="1">
        <name>Mg(2+)</name>
        <dbReference type="ChEBI" id="CHEBI:18420"/>
    </cofactor>
</comment>
<evidence type="ECO:0000313" key="25">
    <source>
        <dbReference type="EMBL" id="QEG01705.1"/>
    </source>
</evidence>
<evidence type="ECO:0000256" key="3">
    <source>
        <dbReference type="ARBA" id="ARBA00004799"/>
    </source>
</evidence>
<gene>
    <name evidence="25" type="ORF">Mal15_57830</name>
</gene>
<keyword evidence="9 25" id="KW-0436">Ligase</keyword>
<dbReference type="InterPro" id="IPR013221">
    <property type="entry name" value="Mur_ligase_cen"/>
</dbReference>
<evidence type="ECO:0000256" key="2">
    <source>
        <dbReference type="ARBA" id="ARBA00002714"/>
    </source>
</evidence>
<dbReference type="KEGG" id="smam:Mal15_57830"/>
<dbReference type="GO" id="GO:0046872">
    <property type="term" value="F:metal ion binding"/>
    <property type="evidence" value="ECO:0007669"/>
    <property type="project" value="UniProtKB-KW"/>
</dbReference>
<sequence>MLDPRHVQPPSRRSDFQQAVAYLYDRIDYERTAGSRDDHLFRLERTEALFQQLSLGDYLHRPADASDSRPKVPLIHIAGTKGKGSTATMVSQILTAAGYRVGLYTSPHLTDLEERFRIDGVPCSRQDLIELVECVAPVVDRFDASGNPVSFFELTTAMAVLHFDRNDCDVIVLEVGLGGRLDSTNVCASTIAAITSIGLDHQRILGDTIAEIATEKAGIIKAGVPVVSGAMQPEARQAIRRAAERSGSRVFEKGGAFDVHCGPTLAVGSEFVYQAISEDLASQDPETHTSAGGLPLFLALDGAHQVHNAAIAISIIRLLNSELRNRDPIAQRLSVSDQQIADALRTVRCTGRFERFSLTGPSPVQIILDTAHNQDSILALCQTVDRRVIGADPLAAGSSAQSPSKSSARVPPTEFRPAADRATAADSSGHFRRPVVVVFGTSRDKDVGVMAAELAKIADEVICTRYTTNPRAASADHLLAALVPHCQGRQNLRVRGVVDPQQALREGISSASPGGTLVICGSFFLAGELRPRLLAMPGLLQTETSAPVAPVTHRAS</sequence>
<keyword evidence="26" id="KW-1185">Reference proteome</keyword>
<evidence type="ECO:0000256" key="12">
    <source>
        <dbReference type="ARBA" id="ARBA00022840"/>
    </source>
</evidence>
<dbReference type="PANTHER" id="PTHR11136">
    <property type="entry name" value="FOLYLPOLYGLUTAMATE SYNTHASE-RELATED"/>
    <property type="match status" value="1"/>
</dbReference>
<keyword evidence="14" id="KW-0289">Folate biosynthesis</keyword>
<dbReference type="GO" id="GO:0005524">
    <property type="term" value="F:ATP binding"/>
    <property type="evidence" value="ECO:0007669"/>
    <property type="project" value="UniProtKB-KW"/>
</dbReference>
<evidence type="ECO:0000256" key="14">
    <source>
        <dbReference type="ARBA" id="ARBA00022909"/>
    </source>
</evidence>
<feature type="compositionally biased region" description="Low complexity" evidence="22">
    <location>
        <begin position="395"/>
        <end position="408"/>
    </location>
</feature>
<dbReference type="Proteomes" id="UP000321353">
    <property type="component" value="Chromosome"/>
</dbReference>
<dbReference type="PROSITE" id="PS01011">
    <property type="entry name" value="FOLYLPOLYGLU_SYNT_1"/>
    <property type="match status" value="1"/>
</dbReference>
<evidence type="ECO:0000256" key="17">
    <source>
        <dbReference type="ARBA" id="ARBA00032510"/>
    </source>
</evidence>
<protein>
    <recommendedName>
        <fullName evidence="8">Dihydrofolate synthase/folylpolyglutamate synthase</fullName>
        <ecNumber evidence="6">6.3.2.12</ecNumber>
        <ecNumber evidence="7">6.3.2.17</ecNumber>
    </recommendedName>
    <alternativeName>
        <fullName evidence="17">Folylpoly-gamma-glutamate synthetase-dihydrofolate synthetase</fullName>
    </alternativeName>
    <alternativeName>
        <fullName evidence="15">Folylpolyglutamate synthetase</fullName>
    </alternativeName>
    <alternativeName>
        <fullName evidence="16">Tetrahydrofolylpolyglutamate synthase</fullName>
    </alternativeName>
</protein>
<dbReference type="EC" id="6.3.2.12" evidence="6"/>
<dbReference type="Pfam" id="PF08245">
    <property type="entry name" value="Mur_ligase_M"/>
    <property type="match status" value="1"/>
</dbReference>
<reference evidence="25 26" key="1">
    <citation type="submission" date="2019-02" db="EMBL/GenBank/DDBJ databases">
        <title>Planctomycetal bacteria perform biofilm scaping via a novel small molecule.</title>
        <authorList>
            <person name="Jeske O."/>
            <person name="Boedeker C."/>
            <person name="Wiegand S."/>
            <person name="Breitling P."/>
            <person name="Kallscheuer N."/>
            <person name="Jogler M."/>
            <person name="Rohde M."/>
            <person name="Petersen J."/>
            <person name="Medema M.H."/>
            <person name="Surup F."/>
            <person name="Jogler C."/>
        </authorList>
    </citation>
    <scope>NUCLEOTIDE SEQUENCE [LARGE SCALE GENOMIC DNA]</scope>
    <source>
        <strain evidence="25 26">Mal15</strain>
    </source>
</reference>
<dbReference type="InterPro" id="IPR036615">
    <property type="entry name" value="Mur_ligase_C_dom_sf"/>
</dbReference>
<dbReference type="SUPFAM" id="SSF53244">
    <property type="entry name" value="MurD-like peptide ligases, peptide-binding domain"/>
    <property type="match status" value="2"/>
</dbReference>
<dbReference type="AlphaFoldDB" id="A0A5B9MPN3"/>
<dbReference type="GO" id="GO:0046656">
    <property type="term" value="P:folic acid biosynthetic process"/>
    <property type="evidence" value="ECO:0007669"/>
    <property type="project" value="UniProtKB-KW"/>
</dbReference>
<evidence type="ECO:0000259" key="23">
    <source>
        <dbReference type="Pfam" id="PF02875"/>
    </source>
</evidence>
<organism evidence="25 26">
    <name type="scientific">Stieleria maiorica</name>
    <dbReference type="NCBI Taxonomy" id="2795974"/>
    <lineage>
        <taxon>Bacteria</taxon>
        <taxon>Pseudomonadati</taxon>
        <taxon>Planctomycetota</taxon>
        <taxon>Planctomycetia</taxon>
        <taxon>Pirellulales</taxon>
        <taxon>Pirellulaceae</taxon>
        <taxon>Stieleria</taxon>
    </lineage>
</organism>
<dbReference type="RefSeq" id="WP_147870742.1">
    <property type="nucleotide sequence ID" value="NZ_CP036264.1"/>
</dbReference>
<dbReference type="GO" id="GO:0005737">
    <property type="term" value="C:cytoplasm"/>
    <property type="evidence" value="ECO:0007669"/>
    <property type="project" value="TreeGrafter"/>
</dbReference>
<proteinExistence type="inferred from homology"/>
<dbReference type="EMBL" id="CP036264">
    <property type="protein sequence ID" value="QEG01705.1"/>
    <property type="molecule type" value="Genomic_DNA"/>
</dbReference>
<keyword evidence="13" id="KW-0460">Magnesium</keyword>
<comment type="catalytic activity">
    <reaction evidence="19">
        <text>10-formyltetrahydrofolyl-(gamma-L-Glu)(n) + L-glutamate + ATP = 10-formyltetrahydrofolyl-(gamma-L-Glu)(n+1) + ADP + phosphate + H(+)</text>
        <dbReference type="Rhea" id="RHEA:51904"/>
        <dbReference type="Rhea" id="RHEA-COMP:13088"/>
        <dbReference type="Rhea" id="RHEA-COMP:14300"/>
        <dbReference type="ChEBI" id="CHEBI:15378"/>
        <dbReference type="ChEBI" id="CHEBI:29985"/>
        <dbReference type="ChEBI" id="CHEBI:30616"/>
        <dbReference type="ChEBI" id="CHEBI:43474"/>
        <dbReference type="ChEBI" id="CHEBI:134413"/>
        <dbReference type="ChEBI" id="CHEBI:456216"/>
        <dbReference type="EC" id="6.3.2.17"/>
    </reaction>
</comment>
<keyword evidence="12" id="KW-0067">ATP-binding</keyword>
<dbReference type="PANTHER" id="PTHR11136:SF0">
    <property type="entry name" value="DIHYDROFOLATE SYNTHETASE-RELATED"/>
    <property type="match status" value="1"/>
</dbReference>
<evidence type="ECO:0000256" key="13">
    <source>
        <dbReference type="ARBA" id="ARBA00022842"/>
    </source>
</evidence>
<feature type="region of interest" description="Disordered" evidence="22">
    <location>
        <begin position="394"/>
        <end position="426"/>
    </location>
</feature>
<evidence type="ECO:0000256" key="7">
    <source>
        <dbReference type="ARBA" id="ARBA00013025"/>
    </source>
</evidence>
<dbReference type="InterPro" id="IPR004101">
    <property type="entry name" value="Mur_ligase_C"/>
</dbReference>
<feature type="domain" description="Mur ligase central" evidence="24">
    <location>
        <begin position="77"/>
        <end position="314"/>
    </location>
</feature>
<name>A0A5B9MPN3_9BACT</name>
<evidence type="ECO:0000256" key="8">
    <source>
        <dbReference type="ARBA" id="ARBA00019357"/>
    </source>
</evidence>
<comment type="function">
    <text evidence="2">Functions in two distinct reactions of the de novo folate biosynthetic pathway. Catalyzes the addition of a glutamate residue to dihydropteroate (7,8-dihydropteroate or H2Pte) to form dihydrofolate (7,8-dihydrofolate monoglutamate or H2Pte-Glu). Also catalyzes successive additions of L-glutamate to tetrahydrofolate or 10-formyltetrahydrofolate or 5,10-methylenetetrahydrofolate, leading to folylpolyglutamate derivatives.</text>
</comment>
<evidence type="ECO:0000313" key="26">
    <source>
        <dbReference type="Proteomes" id="UP000321353"/>
    </source>
</evidence>
<dbReference type="InterPro" id="IPR018109">
    <property type="entry name" value="Folylpolyglutamate_synth_CS"/>
</dbReference>
<evidence type="ECO:0000259" key="24">
    <source>
        <dbReference type="Pfam" id="PF08245"/>
    </source>
</evidence>
<evidence type="ECO:0000256" key="21">
    <source>
        <dbReference type="ARBA" id="ARBA00049161"/>
    </source>
</evidence>
<evidence type="ECO:0000256" key="20">
    <source>
        <dbReference type="ARBA" id="ARBA00049035"/>
    </source>
</evidence>
<evidence type="ECO:0000256" key="11">
    <source>
        <dbReference type="ARBA" id="ARBA00022741"/>
    </source>
</evidence>
<evidence type="ECO:0000256" key="5">
    <source>
        <dbReference type="ARBA" id="ARBA00008276"/>
    </source>
</evidence>
<evidence type="ECO:0000256" key="6">
    <source>
        <dbReference type="ARBA" id="ARBA00013023"/>
    </source>
</evidence>
<dbReference type="SUPFAM" id="SSF53623">
    <property type="entry name" value="MurD-like peptide ligases, catalytic domain"/>
    <property type="match status" value="1"/>
</dbReference>
<dbReference type="EC" id="6.3.2.17" evidence="7"/>
<keyword evidence="10" id="KW-0479">Metal-binding</keyword>
<evidence type="ECO:0000256" key="1">
    <source>
        <dbReference type="ARBA" id="ARBA00001946"/>
    </source>
</evidence>
<comment type="similarity">
    <text evidence="5">Belongs to the folylpolyglutamate synthase family.</text>
</comment>
<dbReference type="GO" id="GO:0004326">
    <property type="term" value="F:tetrahydrofolylpolyglutamate synthase activity"/>
    <property type="evidence" value="ECO:0007669"/>
    <property type="project" value="UniProtKB-EC"/>
</dbReference>
<evidence type="ECO:0000256" key="18">
    <source>
        <dbReference type="ARBA" id="ARBA00047493"/>
    </source>
</evidence>
<dbReference type="Gene3D" id="3.90.190.20">
    <property type="entry name" value="Mur ligase, C-terminal domain"/>
    <property type="match status" value="1"/>
</dbReference>
<dbReference type="Gene3D" id="3.40.1190.10">
    <property type="entry name" value="Mur-like, catalytic domain"/>
    <property type="match status" value="1"/>
</dbReference>
<evidence type="ECO:0000256" key="4">
    <source>
        <dbReference type="ARBA" id="ARBA00005150"/>
    </source>
</evidence>
<comment type="catalytic activity">
    <reaction evidence="20">
        <text>(6R)-5,10-methylenetetrahydrofolyl-(gamma-L-Glu)(n) + L-glutamate + ATP = (6R)-5,10-methylenetetrahydrofolyl-(gamma-L-Glu)(n+1) + ADP + phosphate + H(+)</text>
        <dbReference type="Rhea" id="RHEA:51912"/>
        <dbReference type="Rhea" id="RHEA-COMP:13257"/>
        <dbReference type="Rhea" id="RHEA-COMP:13258"/>
        <dbReference type="ChEBI" id="CHEBI:15378"/>
        <dbReference type="ChEBI" id="CHEBI:29985"/>
        <dbReference type="ChEBI" id="CHEBI:30616"/>
        <dbReference type="ChEBI" id="CHEBI:43474"/>
        <dbReference type="ChEBI" id="CHEBI:136572"/>
        <dbReference type="ChEBI" id="CHEBI:456216"/>
        <dbReference type="EC" id="6.3.2.17"/>
    </reaction>
</comment>
<comment type="catalytic activity">
    <reaction evidence="21">
        <text>7,8-dihydropteroate + L-glutamate + ATP = 7,8-dihydrofolate + ADP + phosphate + H(+)</text>
        <dbReference type="Rhea" id="RHEA:23584"/>
        <dbReference type="ChEBI" id="CHEBI:15378"/>
        <dbReference type="ChEBI" id="CHEBI:17839"/>
        <dbReference type="ChEBI" id="CHEBI:29985"/>
        <dbReference type="ChEBI" id="CHEBI:30616"/>
        <dbReference type="ChEBI" id="CHEBI:43474"/>
        <dbReference type="ChEBI" id="CHEBI:57451"/>
        <dbReference type="ChEBI" id="CHEBI:456216"/>
        <dbReference type="EC" id="6.3.2.12"/>
    </reaction>
</comment>
<evidence type="ECO:0000256" key="10">
    <source>
        <dbReference type="ARBA" id="ARBA00022723"/>
    </source>
</evidence>
<evidence type="ECO:0000256" key="9">
    <source>
        <dbReference type="ARBA" id="ARBA00022598"/>
    </source>
</evidence>
<dbReference type="FunFam" id="3.40.1190.10:FF:000011">
    <property type="entry name" value="Folylpolyglutamate synthase/dihydrofolate synthase"/>
    <property type="match status" value="1"/>
</dbReference>